<protein>
    <submittedName>
        <fullName evidence="1">Uncharacterized protein</fullName>
    </submittedName>
</protein>
<evidence type="ECO:0000313" key="1">
    <source>
        <dbReference type="EMBL" id="GAF90316.1"/>
    </source>
</evidence>
<name>X0TSZ4_9ZZZZ</name>
<reference evidence="1" key="1">
    <citation type="journal article" date="2014" name="Front. Microbiol.">
        <title>High frequency of phylogenetically diverse reductive dehalogenase-homologous genes in deep subseafloor sedimentary metagenomes.</title>
        <authorList>
            <person name="Kawai M."/>
            <person name="Futagami T."/>
            <person name="Toyoda A."/>
            <person name="Takaki Y."/>
            <person name="Nishi S."/>
            <person name="Hori S."/>
            <person name="Arai W."/>
            <person name="Tsubouchi T."/>
            <person name="Morono Y."/>
            <person name="Uchiyama I."/>
            <person name="Ito T."/>
            <person name="Fujiyama A."/>
            <person name="Inagaki F."/>
            <person name="Takami H."/>
        </authorList>
    </citation>
    <scope>NUCLEOTIDE SEQUENCE</scope>
    <source>
        <strain evidence="1">Expedition CK06-06</strain>
    </source>
</reference>
<accession>X0TSZ4</accession>
<organism evidence="1">
    <name type="scientific">marine sediment metagenome</name>
    <dbReference type="NCBI Taxonomy" id="412755"/>
    <lineage>
        <taxon>unclassified sequences</taxon>
        <taxon>metagenomes</taxon>
        <taxon>ecological metagenomes</taxon>
    </lineage>
</organism>
<dbReference type="AlphaFoldDB" id="X0TSZ4"/>
<gene>
    <name evidence="1" type="ORF">S01H1_18897</name>
</gene>
<sequence length="223" mass="24899">MLLTGVFTENGSYKTGLTPTIKIYDADDNSMNQASMIEYGTGFYNYDFTSRDVKQTNPFICDSPTLSLSERYAVGLVEPDYKRDYCIAYVSELGLPETGLVVFLSLYNLTDSVLVSAGNMDEIGFGFYKYSFPWDRSKIYGFIGDTGLTADESWIYGLIEPPLATGVITYPMERDVRRNVAYGPNGARRGLLRPGGGSFNMPKKPDDEEVMKLIKTFMETGLL</sequence>
<dbReference type="EMBL" id="BARS01010151">
    <property type="protein sequence ID" value="GAF90316.1"/>
    <property type="molecule type" value="Genomic_DNA"/>
</dbReference>
<proteinExistence type="predicted"/>
<comment type="caution">
    <text evidence="1">The sequence shown here is derived from an EMBL/GenBank/DDBJ whole genome shotgun (WGS) entry which is preliminary data.</text>
</comment>